<dbReference type="InterPro" id="IPR036881">
    <property type="entry name" value="Glyco_hydro_3_C_sf"/>
</dbReference>
<organism evidence="16 17">
    <name type="scientific">Filobasidium floriforme</name>
    <dbReference type="NCBI Taxonomy" id="5210"/>
    <lineage>
        <taxon>Eukaryota</taxon>
        <taxon>Fungi</taxon>
        <taxon>Dikarya</taxon>
        <taxon>Basidiomycota</taxon>
        <taxon>Agaricomycotina</taxon>
        <taxon>Tremellomycetes</taxon>
        <taxon>Filobasidiales</taxon>
        <taxon>Filobasidiaceae</taxon>
        <taxon>Filobasidium</taxon>
    </lineage>
</organism>
<dbReference type="SMART" id="SM01217">
    <property type="entry name" value="Fn3_like"/>
    <property type="match status" value="1"/>
</dbReference>
<dbReference type="GO" id="GO:0008422">
    <property type="term" value="F:beta-glucosidase activity"/>
    <property type="evidence" value="ECO:0007669"/>
    <property type="project" value="UniProtKB-EC"/>
</dbReference>
<sequence length="794" mass="85418">MRNSLAVATAVAILCASTTNALPGPIALTSRQTQPASPLADGLSYTVPPPPATGGSSAVWQAAFETARGLVEQMTLEEKVKMATGQPGPCIGNTLAVPRLGIPALCMSDGPAGVRPALGVTQFPAGVTTAATWDRELMYNRSLAMGQEFRDQGVHIAFGPVTGGPLGRAVLNGRTFEGFAADPYAAGEASYYAVKGIQDAGVIATAKHFIGYEQASRRRRSVSHMQRRARAPAGQLPYDSIIDDKTTHEMYLWPFADAVRAGVGAVMCSYNLVNGTHSCANSETINGLLKTELDYQGMVLSDYGSVWGTQAFAQGGLDISTPGDGLGGLFGKFFGNELLALVGNGTIDESRIQDQAIRVLTPYFALGQKDDPLPPPTQKVSTNYLIPSVNEYRNVQKGSTVDLIRRIGEEGAVLLKNTGGLPLQKPRRMLIVGEDAGYHRAAGDFGNGGPINTFALGFGSGYAIPNNLIDPLAAISMRALEDQTTIESVLNNTNIALISSLASQTDVAVVFSEALTGQGTERRDLNLARNGTEIILATAAQCSNTVVVLHLPGAANLEAFVDHPNITAILAPMLPGEQTGTSLVRLLYGDVNPSGKLPFTIGKSLSDYPPNTVVRDNVVRPTTEFTEKSLIDYRWFDAKNIEPRFEYGFGLSYSTFAYNKIWINETAAKDTLSLQATAERFSGQKAGESLYDVLFTVYAEIENSGKVFGCEVAQLYVEFPSVEGQPPRNMRGFDKVKHLEAGDKRTATFPIRRKDVSVWDTVLQMWRSPAEPQVVFHVGSSSRKLPLRLPYNLY</sequence>
<dbReference type="PRINTS" id="PR00133">
    <property type="entry name" value="GLHYDRLASE3"/>
</dbReference>
<dbReference type="PROSITE" id="PS00775">
    <property type="entry name" value="GLYCOSYL_HYDROL_F3"/>
    <property type="match status" value="1"/>
</dbReference>
<dbReference type="FunFam" id="3.20.20.300:FF:000002">
    <property type="entry name" value="Probable beta-glucosidase"/>
    <property type="match status" value="1"/>
</dbReference>
<dbReference type="Gene3D" id="3.40.50.1700">
    <property type="entry name" value="Glycoside hydrolase family 3 C-terminal domain"/>
    <property type="match status" value="1"/>
</dbReference>
<comment type="function">
    <text evidence="12">Beta-glucosidases are one of a number of cellulolytic enzymes involved in the degradation of cellulosic biomass. Catalyzes the last step releasing glucose from the inhibitory cellobiose.</text>
</comment>
<comment type="caution">
    <text evidence="16">The sequence shown here is derived from an EMBL/GenBank/DDBJ whole genome shotgun (WGS) entry which is preliminary data.</text>
</comment>
<dbReference type="PANTHER" id="PTHR42715:SF12">
    <property type="entry name" value="BETA-GLUCOSIDASE G-RELATED"/>
    <property type="match status" value="1"/>
</dbReference>
<dbReference type="GO" id="GO:0005576">
    <property type="term" value="C:extracellular region"/>
    <property type="evidence" value="ECO:0007669"/>
    <property type="project" value="UniProtKB-SubCell"/>
</dbReference>
<keyword evidence="6 14" id="KW-0732">Signal</keyword>
<dbReference type="Proteomes" id="UP000812966">
    <property type="component" value="Unassembled WGS sequence"/>
</dbReference>
<comment type="similarity">
    <text evidence="4 13">Belongs to the glycosyl hydrolase 3 family.</text>
</comment>
<evidence type="ECO:0000256" key="2">
    <source>
        <dbReference type="ARBA" id="ARBA00004613"/>
    </source>
</evidence>
<proteinExistence type="inferred from homology"/>
<dbReference type="UniPathway" id="UPA00696"/>
<evidence type="ECO:0000256" key="12">
    <source>
        <dbReference type="ARBA" id="ARBA00024983"/>
    </source>
</evidence>
<dbReference type="PANTHER" id="PTHR42715">
    <property type="entry name" value="BETA-GLUCOSIDASE"/>
    <property type="match status" value="1"/>
</dbReference>
<evidence type="ECO:0000256" key="5">
    <source>
        <dbReference type="ARBA" id="ARBA00022525"/>
    </source>
</evidence>
<evidence type="ECO:0000256" key="13">
    <source>
        <dbReference type="RuleBase" id="RU361161"/>
    </source>
</evidence>
<evidence type="ECO:0000259" key="15">
    <source>
        <dbReference type="SMART" id="SM01217"/>
    </source>
</evidence>
<evidence type="ECO:0000256" key="3">
    <source>
        <dbReference type="ARBA" id="ARBA00004987"/>
    </source>
</evidence>
<keyword evidence="11 13" id="KW-0624">Polysaccharide degradation</keyword>
<feature type="signal peptide" evidence="14">
    <location>
        <begin position="1"/>
        <end position="21"/>
    </location>
</feature>
<evidence type="ECO:0000256" key="1">
    <source>
        <dbReference type="ARBA" id="ARBA00000448"/>
    </source>
</evidence>
<dbReference type="Pfam" id="PF14310">
    <property type="entry name" value="Fn3-like"/>
    <property type="match status" value="1"/>
</dbReference>
<dbReference type="InterPro" id="IPR017853">
    <property type="entry name" value="GH"/>
</dbReference>
<keyword evidence="5" id="KW-0964">Secreted</keyword>
<evidence type="ECO:0000313" key="17">
    <source>
        <dbReference type="Proteomes" id="UP000812966"/>
    </source>
</evidence>
<evidence type="ECO:0000256" key="14">
    <source>
        <dbReference type="SAM" id="SignalP"/>
    </source>
</evidence>
<dbReference type="GO" id="GO:0030245">
    <property type="term" value="P:cellulose catabolic process"/>
    <property type="evidence" value="ECO:0007669"/>
    <property type="project" value="UniProtKB-UniPathway"/>
</dbReference>
<dbReference type="SUPFAM" id="SSF51445">
    <property type="entry name" value="(Trans)glycosidases"/>
    <property type="match status" value="1"/>
</dbReference>
<evidence type="ECO:0000256" key="9">
    <source>
        <dbReference type="ARBA" id="ARBA00023277"/>
    </source>
</evidence>
<feature type="chain" id="PRO_5035420315" description="beta-glucosidase" evidence="14">
    <location>
        <begin position="22"/>
        <end position="794"/>
    </location>
</feature>
<dbReference type="AlphaFoldDB" id="A0A8K0JHM2"/>
<comment type="subcellular location">
    <subcellularLocation>
        <location evidence="2">Secreted</location>
    </subcellularLocation>
</comment>
<dbReference type="InterPro" id="IPR026891">
    <property type="entry name" value="Fn3-like"/>
</dbReference>
<evidence type="ECO:0000256" key="11">
    <source>
        <dbReference type="ARBA" id="ARBA00023326"/>
    </source>
</evidence>
<name>A0A8K0JHM2_9TREE</name>
<keyword evidence="17" id="KW-1185">Reference proteome</keyword>
<dbReference type="InterPro" id="IPR036962">
    <property type="entry name" value="Glyco_hydro_3_N_sf"/>
</dbReference>
<evidence type="ECO:0000256" key="10">
    <source>
        <dbReference type="ARBA" id="ARBA00023295"/>
    </source>
</evidence>
<dbReference type="InterPro" id="IPR050288">
    <property type="entry name" value="Cellulose_deg_GH3"/>
</dbReference>
<evidence type="ECO:0000256" key="6">
    <source>
        <dbReference type="ARBA" id="ARBA00022729"/>
    </source>
</evidence>
<evidence type="ECO:0000313" key="16">
    <source>
        <dbReference type="EMBL" id="KAG7528706.1"/>
    </source>
</evidence>
<protein>
    <recommendedName>
        <fullName evidence="13">beta-glucosidase</fullName>
        <ecNumber evidence="13">3.2.1.21</ecNumber>
    </recommendedName>
</protein>
<dbReference type="InterPro" id="IPR001764">
    <property type="entry name" value="Glyco_hydro_3_N"/>
</dbReference>
<dbReference type="Pfam" id="PF01915">
    <property type="entry name" value="Glyco_hydro_3_C"/>
    <property type="match status" value="1"/>
</dbReference>
<evidence type="ECO:0000256" key="8">
    <source>
        <dbReference type="ARBA" id="ARBA00023180"/>
    </source>
</evidence>
<dbReference type="EC" id="3.2.1.21" evidence="13"/>
<keyword evidence="8" id="KW-0325">Glycoprotein</keyword>
<keyword evidence="7 13" id="KW-0378">Hydrolase</keyword>
<dbReference type="InterPro" id="IPR002772">
    <property type="entry name" value="Glyco_hydro_3_C"/>
</dbReference>
<comment type="pathway">
    <text evidence="3 13">Glycan metabolism; cellulose degradation.</text>
</comment>
<accession>A0A8K0JHM2</accession>
<dbReference type="Gene3D" id="3.20.20.300">
    <property type="entry name" value="Glycoside hydrolase, family 3, N-terminal domain"/>
    <property type="match status" value="1"/>
</dbReference>
<gene>
    <name evidence="16" type="ORF">FFLO_05967</name>
</gene>
<dbReference type="Gene3D" id="2.60.40.10">
    <property type="entry name" value="Immunoglobulins"/>
    <property type="match status" value="1"/>
</dbReference>
<dbReference type="EMBL" id="JABELV010000170">
    <property type="protein sequence ID" value="KAG7528706.1"/>
    <property type="molecule type" value="Genomic_DNA"/>
</dbReference>
<evidence type="ECO:0000256" key="7">
    <source>
        <dbReference type="ARBA" id="ARBA00022801"/>
    </source>
</evidence>
<feature type="domain" description="Fibronectin type III-like" evidence="15">
    <location>
        <begin position="711"/>
        <end position="782"/>
    </location>
</feature>
<dbReference type="SUPFAM" id="SSF52279">
    <property type="entry name" value="Beta-D-glucan exohydrolase, C-terminal domain"/>
    <property type="match status" value="1"/>
</dbReference>
<keyword evidence="9 13" id="KW-0119">Carbohydrate metabolism</keyword>
<dbReference type="Pfam" id="PF00933">
    <property type="entry name" value="Glyco_hydro_3"/>
    <property type="match status" value="1"/>
</dbReference>
<evidence type="ECO:0000256" key="4">
    <source>
        <dbReference type="ARBA" id="ARBA00005336"/>
    </source>
</evidence>
<keyword evidence="10 13" id="KW-0326">Glycosidase</keyword>
<comment type="catalytic activity">
    <reaction evidence="1 13">
        <text>Hydrolysis of terminal, non-reducing beta-D-glucosyl residues with release of beta-D-glucose.</text>
        <dbReference type="EC" id="3.2.1.21"/>
    </reaction>
</comment>
<dbReference type="InterPro" id="IPR013783">
    <property type="entry name" value="Ig-like_fold"/>
</dbReference>
<reference evidence="16" key="1">
    <citation type="submission" date="2020-04" db="EMBL/GenBank/DDBJ databases">
        <title>Analysis of mating type loci in Filobasidium floriforme.</title>
        <authorList>
            <person name="Nowrousian M."/>
        </authorList>
    </citation>
    <scope>NUCLEOTIDE SEQUENCE</scope>
    <source>
        <strain evidence="16">CBS 6242</strain>
    </source>
</reference>
<dbReference type="InterPro" id="IPR019800">
    <property type="entry name" value="Glyco_hydro_3_AS"/>
</dbReference>